<dbReference type="PROSITE" id="PS00070">
    <property type="entry name" value="ALDEHYDE_DEHYDR_CYS"/>
    <property type="match status" value="1"/>
</dbReference>
<evidence type="ECO:0000313" key="5">
    <source>
        <dbReference type="EMBL" id="KFM20160.1"/>
    </source>
</evidence>
<dbReference type="GO" id="GO:0004030">
    <property type="term" value="F:aldehyde dehydrogenase [NAD(P)+] activity"/>
    <property type="evidence" value="ECO:0007669"/>
    <property type="project" value="InterPro"/>
</dbReference>
<dbReference type="InterPro" id="IPR047110">
    <property type="entry name" value="GABD/Sad-like"/>
</dbReference>
<dbReference type="AlphaFoldDB" id="A0A087S356"/>
<dbReference type="InterPro" id="IPR044148">
    <property type="entry name" value="ALDH_GabD1-like"/>
</dbReference>
<keyword evidence="3 5" id="KW-0560">Oxidoreductase</keyword>
<protein>
    <submittedName>
        <fullName evidence="5">Putative succinate-semialdehyde dehydrogenase NADP protein</fullName>
        <ecNumber evidence="5">1.2.1.16</ecNumber>
    </submittedName>
</protein>
<comment type="similarity">
    <text evidence="1">Belongs to the aldehyde dehydrogenase family.</text>
</comment>
<keyword evidence="6" id="KW-1185">Reference proteome</keyword>
<evidence type="ECO:0000256" key="1">
    <source>
        <dbReference type="ARBA" id="ARBA00009986"/>
    </source>
</evidence>
<dbReference type="EC" id="1.2.1.16" evidence="5"/>
<dbReference type="CDD" id="cd07100">
    <property type="entry name" value="ALDH_SSADH1_GabD1"/>
    <property type="match status" value="1"/>
</dbReference>
<evidence type="ECO:0000256" key="2">
    <source>
        <dbReference type="ARBA" id="ARBA00022857"/>
    </source>
</evidence>
<dbReference type="Gene3D" id="3.40.309.10">
    <property type="entry name" value="Aldehyde Dehydrogenase, Chain A, domain 2"/>
    <property type="match status" value="1"/>
</dbReference>
<evidence type="ECO:0000259" key="4">
    <source>
        <dbReference type="Pfam" id="PF00171"/>
    </source>
</evidence>
<dbReference type="FunFam" id="3.40.605.10:FF:000012">
    <property type="entry name" value="NAD-dependent succinate-semialdehyde dehydrogenase"/>
    <property type="match status" value="1"/>
</dbReference>
<reference evidence="5 6" key="1">
    <citation type="submission" date="2014-06" db="EMBL/GenBank/DDBJ databases">
        <authorList>
            <person name="Ngugi D.K."/>
            <person name="Blom J."/>
            <person name="Alam I."/>
            <person name="Rashid M."/>
            <person name="Baalawi W."/>
            <person name="Zhang G."/>
            <person name="Hikmawan T."/>
            <person name="Guan Y."/>
            <person name="Antunes A."/>
            <person name="Siam R."/>
            <person name="El-Dorry H."/>
            <person name="Bajic V."/>
            <person name="Stingl U."/>
        </authorList>
    </citation>
    <scope>NUCLEOTIDE SEQUENCE [LARGE SCALE GENOMIC DNA]</scope>
    <source>
        <strain evidence="5">SCGC AAA799-P11</strain>
    </source>
</reference>
<sequence length="463" mass="50737">MSQITTVNPATGEDITTFSAMGKDQVSELVRKAKRAFPEWKKDYEKRRSYIYNLVEHLKKNKTELAKIATSEMGKALKESIGEVEKCAWALEFYADHGDSFLSDEVLNTDARKSFLTFEPLGVIGSIMPWNFPYWQALRFAAPCLMAGNVIVMKPSRVTMQSGIEIEKAFAEAGIPEGVFSTVVGSVDSANHLIDSEVNAVTFTGSTNAGAKVGERAAMNLKKCVLELGGSDPFIVLDDAIIEKAAEGAVKGRFINCGQSCVASKRFFVGKNIAEDFIELFIKKASQLKVGDPMSIDTDVGPLSSKDGLETISGIVEDAKAKGAEVLLGGEEMDRNGYFYKPTILTNITSDMRIAQEETFGPVAPITIVENESDAIKMANDSEFGLGASIWTKDLAKADKMSRRIESGIVSVNNVVISDPRIPFGGIKHSGFGRELSRYGMLEFVNLKSVRFYDNLTHHHYVE</sequence>
<dbReference type="InterPro" id="IPR016163">
    <property type="entry name" value="Ald_DH_C"/>
</dbReference>
<evidence type="ECO:0000256" key="3">
    <source>
        <dbReference type="ARBA" id="ARBA00023002"/>
    </source>
</evidence>
<organism evidence="5 6">
    <name type="scientific">Marine Group I thaumarchaeote SCGC AAA799-P11</name>
    <dbReference type="NCBI Taxonomy" id="1502295"/>
    <lineage>
        <taxon>Archaea</taxon>
        <taxon>Nitrososphaerota</taxon>
        <taxon>Marine Group I</taxon>
    </lineage>
</organism>
<dbReference type="Proteomes" id="UP000029387">
    <property type="component" value="Unassembled WGS sequence"/>
</dbReference>
<dbReference type="EMBL" id="JOSZ01000002">
    <property type="protein sequence ID" value="KFM20160.1"/>
    <property type="molecule type" value="Genomic_DNA"/>
</dbReference>
<dbReference type="InterPro" id="IPR016161">
    <property type="entry name" value="Ald_DH/histidinol_DH"/>
</dbReference>
<dbReference type="InterPro" id="IPR015590">
    <property type="entry name" value="Aldehyde_DH_dom"/>
</dbReference>
<dbReference type="PANTHER" id="PTHR43217:SF1">
    <property type="entry name" value="SUCCINATE SEMIALDEHYDE DEHYDROGENASE [NAD(P)+] SAD"/>
    <property type="match status" value="1"/>
</dbReference>
<dbReference type="Pfam" id="PF00171">
    <property type="entry name" value="Aldedh"/>
    <property type="match status" value="1"/>
</dbReference>
<dbReference type="FunFam" id="3.40.309.10:FF:000010">
    <property type="entry name" value="Gamma-aminobutyraldehyde dehydrogenase"/>
    <property type="match status" value="1"/>
</dbReference>
<dbReference type="InterPro" id="IPR016160">
    <property type="entry name" value="Ald_DH_CS_CYS"/>
</dbReference>
<keyword evidence="2" id="KW-0521">NADP</keyword>
<dbReference type="PATRIC" id="fig|1502295.3.peg.230"/>
<dbReference type="InterPro" id="IPR016162">
    <property type="entry name" value="Ald_DH_N"/>
</dbReference>
<accession>A0A087S356</accession>
<dbReference type="PANTHER" id="PTHR43217">
    <property type="entry name" value="SUCCINATE SEMIALDEHYDE DEHYDROGENASE [NAD(P)+] SAD"/>
    <property type="match status" value="1"/>
</dbReference>
<name>A0A087S356_9ARCH</name>
<gene>
    <name evidence="5" type="primary">gabD</name>
    <name evidence="5" type="ORF">AAA799P11_00236</name>
</gene>
<proteinExistence type="inferred from homology"/>
<dbReference type="Gene3D" id="3.40.605.10">
    <property type="entry name" value="Aldehyde Dehydrogenase, Chain A, domain 1"/>
    <property type="match status" value="1"/>
</dbReference>
<evidence type="ECO:0000313" key="6">
    <source>
        <dbReference type="Proteomes" id="UP000029387"/>
    </source>
</evidence>
<feature type="domain" description="Aldehyde dehydrogenase" evidence="4">
    <location>
        <begin position="3"/>
        <end position="450"/>
    </location>
</feature>
<dbReference type="SUPFAM" id="SSF53720">
    <property type="entry name" value="ALDH-like"/>
    <property type="match status" value="1"/>
</dbReference>
<dbReference type="GO" id="GO:0004777">
    <property type="term" value="F:succinate-semialdehyde dehydrogenase (NAD+) activity"/>
    <property type="evidence" value="ECO:0007669"/>
    <property type="project" value="TreeGrafter"/>
</dbReference>
<comment type="caution">
    <text evidence="5">The sequence shown here is derived from an EMBL/GenBank/DDBJ whole genome shotgun (WGS) entry which is preliminary data.</text>
</comment>